<name>A0A5C5UBC6_9CORY</name>
<protein>
    <submittedName>
        <fullName evidence="1">DUF4194 domain-containing protein</fullName>
    </submittedName>
</protein>
<dbReference type="AlphaFoldDB" id="A0A5C5UBC6"/>
<dbReference type="Proteomes" id="UP000320791">
    <property type="component" value="Unassembled WGS sequence"/>
</dbReference>
<evidence type="ECO:0000313" key="1">
    <source>
        <dbReference type="EMBL" id="TWT22875.1"/>
    </source>
</evidence>
<organism evidence="1 2">
    <name type="scientific">Corynebacterium canis</name>
    <dbReference type="NCBI Taxonomy" id="679663"/>
    <lineage>
        <taxon>Bacteria</taxon>
        <taxon>Bacillati</taxon>
        <taxon>Actinomycetota</taxon>
        <taxon>Actinomycetes</taxon>
        <taxon>Mycobacteriales</taxon>
        <taxon>Corynebacteriaceae</taxon>
        <taxon>Corynebacterium</taxon>
    </lineage>
</organism>
<gene>
    <name evidence="1" type="ORF">FRX94_10300</name>
</gene>
<keyword evidence="2" id="KW-1185">Reference proteome</keyword>
<dbReference type="InterPro" id="IPR025449">
    <property type="entry name" value="JetB"/>
</dbReference>
<dbReference type="RefSeq" id="WP_146325254.1">
    <property type="nucleotide sequence ID" value="NZ_BAABLR010000067.1"/>
</dbReference>
<reference evidence="1 2" key="1">
    <citation type="submission" date="2019-08" db="EMBL/GenBank/DDBJ databases">
        <authorList>
            <person name="Lei W."/>
        </authorList>
    </citation>
    <scope>NUCLEOTIDE SEQUENCE [LARGE SCALE GENOMIC DNA]</scope>
    <source>
        <strain evidence="1 2">CCUG 58627</strain>
    </source>
</reference>
<accession>A0A5C5UBC6</accession>
<dbReference type="EMBL" id="VOHM01000025">
    <property type="protein sequence ID" value="TWT22875.1"/>
    <property type="molecule type" value="Genomic_DNA"/>
</dbReference>
<proteinExistence type="predicted"/>
<sequence length="213" mass="23529">MTERKERATTLRDGDSGTLSAMQRQAFAALLQGPYVSAEQTPELFRTISANRELLAQQLDNLFLSLHVDDSAGVAYAKTWDVDVEGKTTLMRRTPLTLLESAILLHLRYALVMTSPSERAVVGAEEVFEAMLPYQEVSGTEESALREKFDAAWSKLEANAIVRAASTAGRFEISPVLRLIFKGEEISALSASYERLIGEHSATLKETSEDDDE</sequence>
<dbReference type="OrthoDB" id="3725402at2"/>
<comment type="caution">
    <text evidence="1">The sequence shown here is derived from an EMBL/GenBank/DDBJ whole genome shotgun (WGS) entry which is preliminary data.</text>
</comment>
<evidence type="ECO:0000313" key="2">
    <source>
        <dbReference type="Proteomes" id="UP000320791"/>
    </source>
</evidence>
<dbReference type="Pfam" id="PF13835">
    <property type="entry name" value="DUF4194"/>
    <property type="match status" value="1"/>
</dbReference>